<keyword evidence="7" id="KW-0804">Transcription</keyword>
<gene>
    <name evidence="9" type="ORF">JNE38_23120</name>
</gene>
<dbReference type="Gene3D" id="3.40.640.10">
    <property type="entry name" value="Type I PLP-dependent aspartate aminotransferase-like (Major domain)"/>
    <property type="match status" value="1"/>
</dbReference>
<dbReference type="PANTHER" id="PTHR46577">
    <property type="entry name" value="HTH-TYPE TRANSCRIPTIONAL REGULATORY PROTEIN GABR"/>
    <property type="match status" value="1"/>
</dbReference>
<evidence type="ECO:0000313" key="9">
    <source>
        <dbReference type="EMBL" id="QRG66400.1"/>
    </source>
</evidence>
<evidence type="ECO:0000256" key="7">
    <source>
        <dbReference type="ARBA" id="ARBA00023163"/>
    </source>
</evidence>
<comment type="cofactor">
    <cofactor evidence="1">
        <name>pyridoxal 5'-phosphate</name>
        <dbReference type="ChEBI" id="CHEBI:597326"/>
    </cofactor>
</comment>
<evidence type="ECO:0000256" key="3">
    <source>
        <dbReference type="ARBA" id="ARBA00022576"/>
    </source>
</evidence>
<dbReference type="SUPFAM" id="SSF46785">
    <property type="entry name" value="Winged helix' DNA-binding domain"/>
    <property type="match status" value="1"/>
</dbReference>
<dbReference type="InterPro" id="IPR051446">
    <property type="entry name" value="HTH_trans_reg/aminotransferase"/>
</dbReference>
<keyword evidence="3 9" id="KW-0808">Transferase</keyword>
<dbReference type="EMBL" id="CP069127">
    <property type="protein sequence ID" value="QRG66400.1"/>
    <property type="molecule type" value="Genomic_DNA"/>
</dbReference>
<dbReference type="InterPro" id="IPR036388">
    <property type="entry name" value="WH-like_DNA-bd_sf"/>
</dbReference>
<dbReference type="Pfam" id="PF00155">
    <property type="entry name" value="Aminotran_1_2"/>
    <property type="match status" value="1"/>
</dbReference>
<feature type="domain" description="HTH gntR-type" evidence="8">
    <location>
        <begin position="1"/>
        <end position="69"/>
    </location>
</feature>
<keyword evidence="5" id="KW-0805">Transcription regulation</keyword>
<dbReference type="CDD" id="cd00609">
    <property type="entry name" value="AAT_like"/>
    <property type="match status" value="1"/>
</dbReference>
<evidence type="ECO:0000256" key="4">
    <source>
        <dbReference type="ARBA" id="ARBA00022898"/>
    </source>
</evidence>
<sequence length="452" mass="51718">MHKYMHLQNELEALLEGNTYKEGDKLPSIRELAKQYQCSMSTVIRTLAELEKRHLVYSVEKSGYYVVKKQSQPRAVSSDTIDFATSAPDPDVFPYLDFQHCINKAIETYKNDLFIYGTAQGLPSLIQVLQRQLANHQVFTQPANIFITSGVQQALALLATMPFPNQKSHLLIEQPGYHLLIEYLETHKLPVIGIKRTAKGIDLREVERLFRTESIKLFYTMPRFHSPLGTTYSRQEKQALVELARKYDVYIVEDDHLADLEQDSKSDPLFSYDSSGHVIYLKTYSKIIFPGLRLGAAVIPDTLTHTFNQYKRLLDIDSSMLSQAALEIYLKSGMFDRHKQKIRRSYDRKSQVLASALLREQTAAGDLFAYQEQRHPGIHTHLLLPEHLSVARLIPLLTKQSILVESINKHYLSAFPQENILKLNASTTKEEMIAEGVSRLVEVLRKASRRGQ</sequence>
<organism evidence="9 10">
    <name type="scientific">Brevibacillus choshinensis</name>
    <dbReference type="NCBI Taxonomy" id="54911"/>
    <lineage>
        <taxon>Bacteria</taxon>
        <taxon>Bacillati</taxon>
        <taxon>Bacillota</taxon>
        <taxon>Bacilli</taxon>
        <taxon>Bacillales</taxon>
        <taxon>Paenibacillaceae</taxon>
        <taxon>Brevibacillus</taxon>
    </lineage>
</organism>
<dbReference type="InterPro" id="IPR015424">
    <property type="entry name" value="PyrdxlP-dep_Trfase"/>
</dbReference>
<evidence type="ECO:0000256" key="5">
    <source>
        <dbReference type="ARBA" id="ARBA00023015"/>
    </source>
</evidence>
<dbReference type="InterPro" id="IPR015421">
    <property type="entry name" value="PyrdxlP-dep_Trfase_major"/>
</dbReference>
<reference evidence="9 10" key="1">
    <citation type="submission" date="2021-01" db="EMBL/GenBank/DDBJ databases">
        <title>Identification of strong promoters based on the transcriptome of Brevibacillus choshinensis.</title>
        <authorList>
            <person name="Yao D."/>
            <person name="Zhang K."/>
            <person name="Wu J."/>
        </authorList>
    </citation>
    <scope>NUCLEOTIDE SEQUENCE [LARGE SCALE GENOMIC DNA]</scope>
    <source>
        <strain evidence="9 10">HPD31-SP3</strain>
    </source>
</reference>
<dbReference type="Proteomes" id="UP000596248">
    <property type="component" value="Chromosome"/>
</dbReference>
<dbReference type="RefSeq" id="WP_203353466.1">
    <property type="nucleotide sequence ID" value="NZ_CP069127.1"/>
</dbReference>
<dbReference type="Gene3D" id="1.10.10.10">
    <property type="entry name" value="Winged helix-like DNA-binding domain superfamily/Winged helix DNA-binding domain"/>
    <property type="match status" value="1"/>
</dbReference>
<keyword evidence="10" id="KW-1185">Reference proteome</keyword>
<name>A0ABX7FN57_BRECH</name>
<protein>
    <submittedName>
        <fullName evidence="9">PLP-dependent aminotransferase family protein</fullName>
    </submittedName>
</protein>
<comment type="similarity">
    <text evidence="2">In the C-terminal section; belongs to the class-I pyridoxal-phosphate-dependent aminotransferase family.</text>
</comment>
<proteinExistence type="inferred from homology"/>
<dbReference type="SMART" id="SM00345">
    <property type="entry name" value="HTH_GNTR"/>
    <property type="match status" value="1"/>
</dbReference>
<evidence type="ECO:0000256" key="2">
    <source>
        <dbReference type="ARBA" id="ARBA00005384"/>
    </source>
</evidence>
<dbReference type="Pfam" id="PF00392">
    <property type="entry name" value="GntR"/>
    <property type="match status" value="1"/>
</dbReference>
<dbReference type="PANTHER" id="PTHR46577:SF1">
    <property type="entry name" value="HTH-TYPE TRANSCRIPTIONAL REGULATORY PROTEIN GABR"/>
    <property type="match status" value="1"/>
</dbReference>
<dbReference type="SUPFAM" id="SSF53383">
    <property type="entry name" value="PLP-dependent transferases"/>
    <property type="match status" value="1"/>
</dbReference>
<dbReference type="InterPro" id="IPR000524">
    <property type="entry name" value="Tscrpt_reg_HTH_GntR"/>
</dbReference>
<dbReference type="GO" id="GO:0008483">
    <property type="term" value="F:transaminase activity"/>
    <property type="evidence" value="ECO:0007669"/>
    <property type="project" value="UniProtKB-KW"/>
</dbReference>
<dbReference type="CDD" id="cd07377">
    <property type="entry name" value="WHTH_GntR"/>
    <property type="match status" value="1"/>
</dbReference>
<evidence type="ECO:0000256" key="6">
    <source>
        <dbReference type="ARBA" id="ARBA00023125"/>
    </source>
</evidence>
<evidence type="ECO:0000259" key="8">
    <source>
        <dbReference type="PROSITE" id="PS50949"/>
    </source>
</evidence>
<dbReference type="InterPro" id="IPR036390">
    <property type="entry name" value="WH_DNA-bd_sf"/>
</dbReference>
<evidence type="ECO:0000256" key="1">
    <source>
        <dbReference type="ARBA" id="ARBA00001933"/>
    </source>
</evidence>
<keyword evidence="6" id="KW-0238">DNA-binding</keyword>
<dbReference type="InterPro" id="IPR004839">
    <property type="entry name" value="Aminotransferase_I/II_large"/>
</dbReference>
<keyword evidence="3 9" id="KW-0032">Aminotransferase</keyword>
<evidence type="ECO:0000313" key="10">
    <source>
        <dbReference type="Proteomes" id="UP000596248"/>
    </source>
</evidence>
<accession>A0ABX7FN57</accession>
<keyword evidence="4" id="KW-0663">Pyridoxal phosphate</keyword>
<dbReference type="PROSITE" id="PS50949">
    <property type="entry name" value="HTH_GNTR"/>
    <property type="match status" value="1"/>
</dbReference>